<comment type="catalytic activity">
    <reaction evidence="12">
        <text>cytidine(967) in 16S rRNA + S-adenosyl-L-methionine = 5-methylcytidine(967) in 16S rRNA + S-adenosyl-L-homocysteine + H(+)</text>
        <dbReference type="Rhea" id="RHEA:42748"/>
        <dbReference type="Rhea" id="RHEA-COMP:10219"/>
        <dbReference type="Rhea" id="RHEA-COMP:10220"/>
        <dbReference type="ChEBI" id="CHEBI:15378"/>
        <dbReference type="ChEBI" id="CHEBI:57856"/>
        <dbReference type="ChEBI" id="CHEBI:59789"/>
        <dbReference type="ChEBI" id="CHEBI:74483"/>
        <dbReference type="ChEBI" id="CHEBI:82748"/>
        <dbReference type="EC" id="2.1.1.176"/>
    </reaction>
</comment>
<dbReference type="InterPro" id="IPR029063">
    <property type="entry name" value="SAM-dependent_MTases_sf"/>
</dbReference>
<dbReference type="KEGG" id="tgr:Tgr7_0197"/>
<dbReference type="GO" id="GO:0003723">
    <property type="term" value="F:RNA binding"/>
    <property type="evidence" value="ECO:0007669"/>
    <property type="project" value="UniProtKB-UniRule"/>
</dbReference>
<keyword evidence="4" id="KW-0963">Cytoplasm</keyword>
<evidence type="ECO:0000256" key="2">
    <source>
        <dbReference type="ARBA" id="ARBA00004496"/>
    </source>
</evidence>
<evidence type="ECO:0000259" key="14">
    <source>
        <dbReference type="PROSITE" id="PS51686"/>
    </source>
</evidence>
<dbReference type="Gene3D" id="1.10.287.730">
    <property type="entry name" value="Helix hairpin bin"/>
    <property type="match status" value="1"/>
</dbReference>
<keyword evidence="16" id="KW-1185">Reference proteome</keyword>
<proteinExistence type="inferred from homology"/>
<sequence>MSPRQITLKALKRVVINGASLSDVLPPLLAPLAPRDRAFAQALAFATLRWHHRLEALTGRLLSKPMRDKDRDVGLVIEMGLCELLYLRTPDYAAIQETAGLAKSLGKPWATGVVNAVLRRVQREGDALLADLDRDPALRLSLPDWLLGALRKAWPEDWQALGEALNAQAPMTLRVDLSRITREAYRVRLAEAGHDAEPHPVAASALVLAAPVDVNQLPGFDAGLVSVQDAAAQLAAPLLDCRPGMRVLDACAAPGGKTLHLLESVAGDLDLTALDVDAERLRRVEENLARAGRRARLVAGDGEHPAQWHEGGAYDRILLDAPCSATGVIRRHPDIKLLRKGEDIPRLAARQAALLEALWPLLAPGGMLLYATCSLLPRENADQVRVFLQAHGDAEESPLPEDFGRSTSPGRQILAGEQGMDGFYYARLIKQT</sequence>
<dbReference type="AlphaFoldDB" id="B8GU13"/>
<keyword evidence="5" id="KW-0698">rRNA processing</keyword>
<evidence type="ECO:0000313" key="16">
    <source>
        <dbReference type="Proteomes" id="UP000002383"/>
    </source>
</evidence>
<accession>B8GU13</accession>
<feature type="binding site" evidence="13">
    <location>
        <position position="301"/>
    </location>
    <ligand>
        <name>S-adenosyl-L-methionine</name>
        <dbReference type="ChEBI" id="CHEBI:59789"/>
    </ligand>
</feature>
<dbReference type="InterPro" id="IPR001678">
    <property type="entry name" value="MeTrfase_RsmB-F_NOP2_dom"/>
</dbReference>
<evidence type="ECO:0000256" key="9">
    <source>
        <dbReference type="ARBA" id="ARBA00022884"/>
    </source>
</evidence>
<dbReference type="Proteomes" id="UP000002383">
    <property type="component" value="Chromosome"/>
</dbReference>
<dbReference type="EC" id="2.1.1.176" evidence="3"/>
<feature type="binding site" evidence="13">
    <location>
        <position position="275"/>
    </location>
    <ligand>
        <name>S-adenosyl-L-methionine</name>
        <dbReference type="ChEBI" id="CHEBI:59789"/>
    </ligand>
</feature>
<feature type="domain" description="SAM-dependent MTase RsmB/NOP-type" evidence="14">
    <location>
        <begin position="161"/>
        <end position="431"/>
    </location>
</feature>
<evidence type="ECO:0000313" key="15">
    <source>
        <dbReference type="EMBL" id="ACL71296.1"/>
    </source>
</evidence>
<dbReference type="InterPro" id="IPR054728">
    <property type="entry name" value="RsmB-like_ferredoxin"/>
</dbReference>
<dbReference type="FunFam" id="3.40.50.150:FF:000022">
    <property type="entry name" value="Ribosomal RNA small subunit methyltransferase B"/>
    <property type="match status" value="1"/>
</dbReference>
<dbReference type="HOGENOM" id="CLU_005316_0_4_6"/>
<dbReference type="NCBIfam" id="TIGR00563">
    <property type="entry name" value="rsmB"/>
    <property type="match status" value="1"/>
</dbReference>
<evidence type="ECO:0000256" key="7">
    <source>
        <dbReference type="ARBA" id="ARBA00022679"/>
    </source>
</evidence>
<evidence type="ECO:0000256" key="12">
    <source>
        <dbReference type="ARBA" id="ARBA00047283"/>
    </source>
</evidence>
<dbReference type="Pfam" id="PF22458">
    <property type="entry name" value="RsmF-B_ferredox"/>
    <property type="match status" value="1"/>
</dbReference>
<gene>
    <name evidence="15" type="ordered locus">Tgr7_0197</name>
</gene>
<reference evidence="15 16" key="1">
    <citation type="journal article" date="2011" name="Stand. Genomic Sci.">
        <title>Complete genome sequence of 'Thioalkalivibrio sulfidophilus' HL-EbGr7.</title>
        <authorList>
            <person name="Muyzer G."/>
            <person name="Sorokin D.Y."/>
            <person name="Mavromatis K."/>
            <person name="Lapidus A."/>
            <person name="Clum A."/>
            <person name="Ivanova N."/>
            <person name="Pati A."/>
            <person name="d'Haeseleer P."/>
            <person name="Woyke T."/>
            <person name="Kyrpides N.C."/>
        </authorList>
    </citation>
    <scope>NUCLEOTIDE SEQUENCE [LARGE SCALE GENOMIC DNA]</scope>
    <source>
        <strain evidence="15 16">HL-EbGR7</strain>
    </source>
</reference>
<dbReference type="RefSeq" id="WP_012636785.1">
    <property type="nucleotide sequence ID" value="NC_011901.1"/>
</dbReference>
<dbReference type="GO" id="GO:0070475">
    <property type="term" value="P:rRNA base methylation"/>
    <property type="evidence" value="ECO:0007669"/>
    <property type="project" value="TreeGrafter"/>
</dbReference>
<dbReference type="InterPro" id="IPR049560">
    <property type="entry name" value="MeTrfase_RsmB-F_NOP2_cat"/>
</dbReference>
<dbReference type="SUPFAM" id="SSF48013">
    <property type="entry name" value="NusB-like"/>
    <property type="match status" value="1"/>
</dbReference>
<dbReference type="eggNOG" id="COG0144">
    <property type="taxonomic scope" value="Bacteria"/>
</dbReference>
<feature type="active site" description="Nucleophile" evidence="13">
    <location>
        <position position="373"/>
    </location>
</feature>
<dbReference type="PANTHER" id="PTHR22807">
    <property type="entry name" value="NOP2 YEAST -RELATED NOL1/NOP2/FMU SUN DOMAIN-CONTAINING"/>
    <property type="match status" value="1"/>
</dbReference>
<dbReference type="Pfam" id="PF01029">
    <property type="entry name" value="NusB"/>
    <property type="match status" value="1"/>
</dbReference>
<dbReference type="SUPFAM" id="SSF53335">
    <property type="entry name" value="S-adenosyl-L-methionine-dependent methyltransferases"/>
    <property type="match status" value="1"/>
</dbReference>
<dbReference type="InterPro" id="IPR023267">
    <property type="entry name" value="RCMT"/>
</dbReference>
<dbReference type="PROSITE" id="PS51686">
    <property type="entry name" value="SAM_MT_RSMB_NOP"/>
    <property type="match status" value="1"/>
</dbReference>
<dbReference type="Gene3D" id="3.30.70.1170">
    <property type="entry name" value="Sun protein, domain 3"/>
    <property type="match status" value="1"/>
</dbReference>
<dbReference type="GO" id="GO:0009383">
    <property type="term" value="F:rRNA (cytosine-C5-)-methyltransferase activity"/>
    <property type="evidence" value="ECO:0007669"/>
    <property type="project" value="TreeGrafter"/>
</dbReference>
<dbReference type="InterPro" id="IPR006027">
    <property type="entry name" value="NusB_RsmB_TIM44"/>
</dbReference>
<evidence type="ECO:0000256" key="11">
    <source>
        <dbReference type="ARBA" id="ARBA00031088"/>
    </source>
</evidence>
<evidence type="ECO:0000256" key="4">
    <source>
        <dbReference type="ARBA" id="ARBA00022490"/>
    </source>
</evidence>
<keyword evidence="6 13" id="KW-0489">Methyltransferase</keyword>
<keyword evidence="8 13" id="KW-0949">S-adenosyl-L-methionine</keyword>
<dbReference type="Pfam" id="PF01189">
    <property type="entry name" value="Methyltr_RsmB-F"/>
    <property type="match status" value="1"/>
</dbReference>
<comment type="function">
    <text evidence="1">Specifically methylates the cytosine at position 967 (m5C967) of 16S rRNA.</text>
</comment>
<feature type="binding site" evidence="13">
    <location>
        <begin position="251"/>
        <end position="257"/>
    </location>
    <ligand>
        <name>S-adenosyl-L-methionine</name>
        <dbReference type="ChEBI" id="CHEBI:59789"/>
    </ligand>
</feature>
<organism evidence="15 16">
    <name type="scientific">Thioalkalivibrio sulfidiphilus (strain HL-EbGR7)</name>
    <dbReference type="NCBI Taxonomy" id="396588"/>
    <lineage>
        <taxon>Bacteria</taxon>
        <taxon>Pseudomonadati</taxon>
        <taxon>Pseudomonadota</taxon>
        <taxon>Gammaproteobacteria</taxon>
        <taxon>Chromatiales</taxon>
        <taxon>Ectothiorhodospiraceae</taxon>
        <taxon>Thioalkalivibrio</taxon>
    </lineage>
</organism>
<keyword evidence="9 13" id="KW-0694">RNA-binding</keyword>
<evidence type="ECO:0000256" key="10">
    <source>
        <dbReference type="ARBA" id="ARBA00030399"/>
    </source>
</evidence>
<comment type="subcellular location">
    <subcellularLocation>
        <location evidence="2">Cytoplasm</location>
    </subcellularLocation>
</comment>
<dbReference type="CDD" id="cd02440">
    <property type="entry name" value="AdoMet_MTases"/>
    <property type="match status" value="1"/>
</dbReference>
<dbReference type="NCBIfam" id="NF008149">
    <property type="entry name" value="PRK10901.1"/>
    <property type="match status" value="1"/>
</dbReference>
<evidence type="ECO:0000256" key="8">
    <source>
        <dbReference type="ARBA" id="ARBA00022691"/>
    </source>
</evidence>
<keyword evidence="7 13" id="KW-0808">Transferase</keyword>
<evidence type="ECO:0000256" key="5">
    <source>
        <dbReference type="ARBA" id="ARBA00022552"/>
    </source>
</evidence>
<evidence type="ECO:0000256" key="1">
    <source>
        <dbReference type="ARBA" id="ARBA00002724"/>
    </source>
</evidence>
<dbReference type="STRING" id="396588.Tgr7_0197"/>
<dbReference type="PANTHER" id="PTHR22807:SF61">
    <property type="entry name" value="NOL1_NOP2_SUN FAMILY PROTEIN _ ANTITERMINATION NUSB DOMAIN-CONTAINING PROTEIN"/>
    <property type="match status" value="1"/>
</dbReference>
<evidence type="ECO:0000256" key="13">
    <source>
        <dbReference type="PROSITE-ProRule" id="PRU01023"/>
    </source>
</evidence>
<evidence type="ECO:0000256" key="6">
    <source>
        <dbReference type="ARBA" id="ARBA00022603"/>
    </source>
</evidence>
<dbReference type="OrthoDB" id="9810297at2"/>
<dbReference type="EMBL" id="CP001339">
    <property type="protein sequence ID" value="ACL71296.1"/>
    <property type="molecule type" value="Genomic_DNA"/>
</dbReference>
<protein>
    <recommendedName>
        <fullName evidence="3">16S rRNA (cytosine(967)-C(5))-methyltransferase</fullName>
        <ecNumber evidence="3">2.1.1.176</ecNumber>
    </recommendedName>
    <alternativeName>
        <fullName evidence="10">16S rRNA m5C967 methyltransferase</fullName>
    </alternativeName>
    <alternativeName>
        <fullName evidence="11">rRNA (cytosine-C(5)-)-methyltransferase RsmB</fullName>
    </alternativeName>
</protein>
<dbReference type="InterPro" id="IPR035926">
    <property type="entry name" value="NusB-like_sf"/>
</dbReference>
<evidence type="ECO:0000256" key="3">
    <source>
        <dbReference type="ARBA" id="ARBA00012140"/>
    </source>
</evidence>
<dbReference type="GO" id="GO:0005829">
    <property type="term" value="C:cytosol"/>
    <property type="evidence" value="ECO:0007669"/>
    <property type="project" value="TreeGrafter"/>
</dbReference>
<dbReference type="GO" id="GO:0006355">
    <property type="term" value="P:regulation of DNA-templated transcription"/>
    <property type="evidence" value="ECO:0007669"/>
    <property type="project" value="InterPro"/>
</dbReference>
<comment type="similarity">
    <text evidence="13">Belongs to the class I-like SAM-binding methyltransferase superfamily. RsmB/NOP family.</text>
</comment>
<dbReference type="PRINTS" id="PR02008">
    <property type="entry name" value="RCMTFAMILY"/>
</dbReference>
<dbReference type="Gene3D" id="3.40.50.150">
    <property type="entry name" value="Vaccinia Virus protein VP39"/>
    <property type="match status" value="1"/>
</dbReference>
<dbReference type="InterPro" id="IPR004573">
    <property type="entry name" value="rRNA_ssu_MeTfrase_B"/>
</dbReference>
<dbReference type="Gene3D" id="1.10.940.10">
    <property type="entry name" value="NusB-like"/>
    <property type="match status" value="1"/>
</dbReference>
<feature type="binding site" evidence="13">
    <location>
        <position position="320"/>
    </location>
    <ligand>
        <name>S-adenosyl-L-methionine</name>
        <dbReference type="ChEBI" id="CHEBI:59789"/>
    </ligand>
</feature>
<name>B8GU13_THISH</name>